<comment type="caution">
    <text evidence="1">The sequence shown here is derived from an EMBL/GenBank/DDBJ whole genome shotgun (WGS) entry which is preliminary data.</text>
</comment>
<evidence type="ECO:0000313" key="2">
    <source>
        <dbReference type="Proteomes" id="UP000784294"/>
    </source>
</evidence>
<dbReference type="AlphaFoldDB" id="A0A3S5A7J6"/>
<sequence length="158" mass="18354">MLSEQTADAHLWSHASSQVDFKYILAITPNFRDVLLICLPSSLTARPPKLYWFIRAEITQREWLRFFSSRSLFLRLALDPRSRRLLFAGLAPFLFSPNLLKQWAKLSLTLPFSNLMFIRFFSNNVTVLPNLALPCVVTEWCPFHASYRHDPAQITPEL</sequence>
<reference evidence="1" key="1">
    <citation type="submission" date="2018-11" db="EMBL/GenBank/DDBJ databases">
        <authorList>
            <consortium name="Pathogen Informatics"/>
        </authorList>
    </citation>
    <scope>NUCLEOTIDE SEQUENCE</scope>
</reference>
<keyword evidence="2" id="KW-1185">Reference proteome</keyword>
<evidence type="ECO:0000313" key="1">
    <source>
        <dbReference type="EMBL" id="VEL22058.1"/>
    </source>
</evidence>
<accession>A0A3S5A7J6</accession>
<gene>
    <name evidence="1" type="ORF">PXEA_LOCUS15498</name>
</gene>
<organism evidence="1 2">
    <name type="scientific">Protopolystoma xenopodis</name>
    <dbReference type="NCBI Taxonomy" id="117903"/>
    <lineage>
        <taxon>Eukaryota</taxon>
        <taxon>Metazoa</taxon>
        <taxon>Spiralia</taxon>
        <taxon>Lophotrochozoa</taxon>
        <taxon>Platyhelminthes</taxon>
        <taxon>Monogenea</taxon>
        <taxon>Polyopisthocotylea</taxon>
        <taxon>Polystomatidea</taxon>
        <taxon>Polystomatidae</taxon>
        <taxon>Protopolystoma</taxon>
    </lineage>
</organism>
<name>A0A3S5A7J6_9PLAT</name>
<dbReference type="EMBL" id="CAAALY010054474">
    <property type="protein sequence ID" value="VEL22058.1"/>
    <property type="molecule type" value="Genomic_DNA"/>
</dbReference>
<protein>
    <submittedName>
        <fullName evidence="1">Uncharacterized protein</fullName>
    </submittedName>
</protein>
<proteinExistence type="predicted"/>
<dbReference type="Proteomes" id="UP000784294">
    <property type="component" value="Unassembled WGS sequence"/>
</dbReference>